<sequence>MITIPLLRAPPSVVLVESFTNVQYLCIFFLQLFCTFITTIFIIFTDFTVTYHRRSPTTLSFSCLATISDLTVTDNFRHSTSIPLTCPVTVFDFTVRDNFRHSTSIPLICPNTVFVTNDDVPSSVLTSIHPSA</sequence>
<keyword evidence="2" id="KW-1185">Reference proteome</keyword>
<dbReference type="RefSeq" id="XP_025829499.1">
    <property type="nucleotide sequence ID" value="XM_025973714.1"/>
</dbReference>
<proteinExistence type="predicted"/>
<accession>A0A7F5R314</accession>
<dbReference type="KEGG" id="apln:112904218"/>
<dbReference type="AlphaFoldDB" id="A0A7F5R314"/>
<gene>
    <name evidence="3" type="primary">LOC112904218</name>
</gene>
<feature type="transmembrane region" description="Helical" evidence="1">
    <location>
        <begin position="22"/>
        <end position="44"/>
    </location>
</feature>
<dbReference type="InParanoid" id="A0A7F5R314"/>
<keyword evidence="1" id="KW-0812">Transmembrane</keyword>
<organism evidence="2 3">
    <name type="scientific">Agrilus planipennis</name>
    <name type="common">Emerald ash borer</name>
    <name type="synonym">Agrilus marcopoli</name>
    <dbReference type="NCBI Taxonomy" id="224129"/>
    <lineage>
        <taxon>Eukaryota</taxon>
        <taxon>Metazoa</taxon>
        <taxon>Ecdysozoa</taxon>
        <taxon>Arthropoda</taxon>
        <taxon>Hexapoda</taxon>
        <taxon>Insecta</taxon>
        <taxon>Pterygota</taxon>
        <taxon>Neoptera</taxon>
        <taxon>Endopterygota</taxon>
        <taxon>Coleoptera</taxon>
        <taxon>Polyphaga</taxon>
        <taxon>Elateriformia</taxon>
        <taxon>Buprestoidea</taxon>
        <taxon>Buprestidae</taxon>
        <taxon>Agrilinae</taxon>
        <taxon>Agrilus</taxon>
    </lineage>
</organism>
<evidence type="ECO:0000313" key="3">
    <source>
        <dbReference type="RefSeq" id="XP_025829499.1"/>
    </source>
</evidence>
<reference evidence="3" key="1">
    <citation type="submission" date="2025-08" db="UniProtKB">
        <authorList>
            <consortium name="RefSeq"/>
        </authorList>
    </citation>
    <scope>IDENTIFICATION</scope>
    <source>
        <tissue evidence="3">Entire body</tissue>
    </source>
</reference>
<evidence type="ECO:0000313" key="2">
    <source>
        <dbReference type="Proteomes" id="UP000192223"/>
    </source>
</evidence>
<dbReference type="Proteomes" id="UP000192223">
    <property type="component" value="Unplaced"/>
</dbReference>
<name>A0A7F5R314_AGRPL</name>
<protein>
    <submittedName>
        <fullName evidence="3">Uncharacterized protein LOC112904218 isoform X1</fullName>
    </submittedName>
</protein>
<dbReference type="GeneID" id="112904218"/>
<evidence type="ECO:0000256" key="1">
    <source>
        <dbReference type="SAM" id="Phobius"/>
    </source>
</evidence>
<keyword evidence="1" id="KW-0472">Membrane</keyword>
<keyword evidence="1" id="KW-1133">Transmembrane helix</keyword>